<feature type="transmembrane region" description="Helical" evidence="7">
    <location>
        <begin position="317"/>
        <end position="336"/>
    </location>
</feature>
<protein>
    <recommendedName>
        <fullName evidence="8">Major facilitator superfamily (MFS) profile domain-containing protein</fullName>
    </recommendedName>
</protein>
<evidence type="ECO:0000256" key="2">
    <source>
        <dbReference type="ARBA" id="ARBA00022448"/>
    </source>
</evidence>
<feature type="transmembrane region" description="Helical" evidence="7">
    <location>
        <begin position="125"/>
        <end position="145"/>
    </location>
</feature>
<dbReference type="RefSeq" id="XP_035341496.1">
    <property type="nucleotide sequence ID" value="XM_035485603.1"/>
</dbReference>
<dbReference type="GO" id="GO:0005886">
    <property type="term" value="C:plasma membrane"/>
    <property type="evidence" value="ECO:0007669"/>
    <property type="project" value="TreeGrafter"/>
</dbReference>
<dbReference type="GeneID" id="55989918"/>
<dbReference type="OrthoDB" id="3936150at2759"/>
<keyword evidence="5 7" id="KW-0472">Membrane</keyword>
<evidence type="ECO:0000313" key="10">
    <source>
        <dbReference type="Proteomes" id="UP000509510"/>
    </source>
</evidence>
<dbReference type="Gene3D" id="1.20.1250.20">
    <property type="entry name" value="MFS general substrate transporter like domains"/>
    <property type="match status" value="1"/>
</dbReference>
<feature type="domain" description="Major facilitator superfamily (MFS) profile" evidence="8">
    <location>
        <begin position="91"/>
        <end position="524"/>
    </location>
</feature>
<keyword evidence="3 7" id="KW-0812">Transmembrane</keyword>
<reference evidence="10" key="1">
    <citation type="submission" date="2020-06" db="EMBL/GenBank/DDBJ databases">
        <title>A chromosome-scale genome assembly of Talaromyces rugulosus W13939.</title>
        <authorList>
            <person name="Wang B."/>
            <person name="Guo L."/>
            <person name="Ye K."/>
            <person name="Wang L."/>
        </authorList>
    </citation>
    <scope>NUCLEOTIDE SEQUENCE [LARGE SCALE GENOMIC DNA]</scope>
    <source>
        <strain evidence="10">W13939</strain>
    </source>
</reference>
<feature type="region of interest" description="Disordered" evidence="6">
    <location>
        <begin position="1"/>
        <end position="54"/>
    </location>
</feature>
<feature type="transmembrane region" description="Helical" evidence="7">
    <location>
        <begin position="348"/>
        <end position="370"/>
    </location>
</feature>
<dbReference type="EMBL" id="CP055898">
    <property type="protein sequence ID" value="QKX55317.1"/>
    <property type="molecule type" value="Genomic_DNA"/>
</dbReference>
<organism evidence="9 10">
    <name type="scientific">Talaromyces rugulosus</name>
    <name type="common">Penicillium rugulosum</name>
    <dbReference type="NCBI Taxonomy" id="121627"/>
    <lineage>
        <taxon>Eukaryota</taxon>
        <taxon>Fungi</taxon>
        <taxon>Dikarya</taxon>
        <taxon>Ascomycota</taxon>
        <taxon>Pezizomycotina</taxon>
        <taxon>Eurotiomycetes</taxon>
        <taxon>Eurotiomycetidae</taxon>
        <taxon>Eurotiales</taxon>
        <taxon>Trichocomaceae</taxon>
        <taxon>Talaromyces</taxon>
        <taxon>Talaromyces sect. Islandici</taxon>
    </lineage>
</organism>
<proteinExistence type="predicted"/>
<evidence type="ECO:0000256" key="7">
    <source>
        <dbReference type="SAM" id="Phobius"/>
    </source>
</evidence>
<keyword evidence="2" id="KW-0813">Transport</keyword>
<dbReference type="InterPro" id="IPR036259">
    <property type="entry name" value="MFS_trans_sf"/>
</dbReference>
<dbReference type="GO" id="GO:0010509">
    <property type="term" value="P:intracellular polyamine homeostasis"/>
    <property type="evidence" value="ECO:0007669"/>
    <property type="project" value="TreeGrafter"/>
</dbReference>
<dbReference type="Proteomes" id="UP000509510">
    <property type="component" value="Chromosome I"/>
</dbReference>
<feature type="transmembrane region" description="Helical" evidence="7">
    <location>
        <begin position="246"/>
        <end position="265"/>
    </location>
</feature>
<evidence type="ECO:0000256" key="3">
    <source>
        <dbReference type="ARBA" id="ARBA00022692"/>
    </source>
</evidence>
<dbReference type="FunFam" id="1.20.1250.20:FF:000172">
    <property type="entry name" value="MFS multidrug resistance transporter"/>
    <property type="match status" value="1"/>
</dbReference>
<dbReference type="PANTHER" id="PTHR23502:SF5">
    <property type="entry name" value="QUINIDINE RESISTANCE PROTEIN 3"/>
    <property type="match status" value="1"/>
</dbReference>
<dbReference type="GO" id="GO:0015203">
    <property type="term" value="F:polyamine transmembrane transporter activity"/>
    <property type="evidence" value="ECO:0007669"/>
    <property type="project" value="TreeGrafter"/>
</dbReference>
<feature type="transmembrane region" description="Helical" evidence="7">
    <location>
        <begin position="215"/>
        <end position="234"/>
    </location>
</feature>
<evidence type="ECO:0000313" key="9">
    <source>
        <dbReference type="EMBL" id="QKX55317.1"/>
    </source>
</evidence>
<keyword evidence="10" id="KW-1185">Reference proteome</keyword>
<dbReference type="InterPro" id="IPR020846">
    <property type="entry name" value="MFS_dom"/>
</dbReference>
<feature type="transmembrane region" description="Helical" evidence="7">
    <location>
        <begin position="497"/>
        <end position="519"/>
    </location>
</feature>
<gene>
    <name evidence="9" type="ORF">TRUGW13939_02409</name>
</gene>
<evidence type="ECO:0000259" key="8">
    <source>
        <dbReference type="PROSITE" id="PS50850"/>
    </source>
</evidence>
<comment type="subcellular location">
    <subcellularLocation>
        <location evidence="1">Membrane</location>
        <topology evidence="1">Multi-pass membrane protein</topology>
    </subcellularLocation>
</comment>
<accession>A0A7H8QMZ0</accession>
<dbReference type="Pfam" id="PF07690">
    <property type="entry name" value="MFS_1"/>
    <property type="match status" value="1"/>
</dbReference>
<evidence type="ECO:0000256" key="4">
    <source>
        <dbReference type="ARBA" id="ARBA00022989"/>
    </source>
</evidence>
<keyword evidence="4 7" id="KW-1133">Transmembrane helix</keyword>
<feature type="transmembrane region" description="Helical" evidence="7">
    <location>
        <begin position="430"/>
        <end position="453"/>
    </location>
</feature>
<evidence type="ECO:0000256" key="5">
    <source>
        <dbReference type="ARBA" id="ARBA00023136"/>
    </source>
</evidence>
<dbReference type="PANTHER" id="PTHR23502">
    <property type="entry name" value="MAJOR FACILITATOR SUPERFAMILY"/>
    <property type="match status" value="1"/>
</dbReference>
<evidence type="ECO:0000256" key="6">
    <source>
        <dbReference type="SAM" id="MobiDB-lite"/>
    </source>
</evidence>
<evidence type="ECO:0000256" key="1">
    <source>
        <dbReference type="ARBA" id="ARBA00004141"/>
    </source>
</evidence>
<dbReference type="SUPFAM" id="SSF103473">
    <property type="entry name" value="MFS general substrate transporter"/>
    <property type="match status" value="1"/>
</dbReference>
<dbReference type="KEGG" id="trg:TRUGW13939_02409"/>
<dbReference type="InterPro" id="IPR011701">
    <property type="entry name" value="MFS"/>
</dbReference>
<feature type="transmembrane region" description="Helical" evidence="7">
    <location>
        <begin position="90"/>
        <end position="113"/>
    </location>
</feature>
<sequence length="534" mass="59246">MASFDEKIPDVPQPSTASTKESVKSPVIPDTFPKDEINTIPPDPEPANRAENSLPPIPVPLLKRRGLLAQATLIPEVENARAYSRPIKWILTWILSISTLIAPIGTSIFYPALHQVETDLHTTDTITNLSLAFYLLAMAIFPFWWANWAAAFGRRNVYLLSFSLGVVFAVLAAISKSIGMLIAMRLLSGGCSASVQAVGVATMTDLWEPHERGRAMGIFFLGPQLGPFLAPIIGGALADRWGWRSTMWFMVIIAAAMLMVLLLGLPETSSRQEKSWWRQTQDRLGDRNSISKFLIAARILILDPFASLYVLRYPVMLLPMLYLGIFTVFFYVLNISMEQTFAAPPYNFSTLIIGLCYIPSSLGYIVGSLIGGRWMDYVMLRSARKANRFDENGKPIVFPEDRVQENAILGGLIPVASLIWYGWSIQYKVFWLVPLIANFFTGFGIVVIVSMNITMLTEFLPGDVRPLSCSVLARNGLGCVGTVIGAPMLNSTLQNGWTFTIWAVVALACLPIIFILGVFGPRWRQSMPNQRPNT</sequence>
<feature type="transmembrane region" description="Helical" evidence="7">
    <location>
        <begin position="407"/>
        <end position="423"/>
    </location>
</feature>
<feature type="transmembrane region" description="Helical" evidence="7">
    <location>
        <begin position="157"/>
        <end position="174"/>
    </location>
</feature>
<dbReference type="PROSITE" id="PS50850">
    <property type="entry name" value="MFS"/>
    <property type="match status" value="1"/>
</dbReference>
<dbReference type="AlphaFoldDB" id="A0A7H8QMZ0"/>
<name>A0A7H8QMZ0_TALRU</name>
<dbReference type="CDD" id="cd17323">
    <property type="entry name" value="MFS_Tpo1_MDR_like"/>
    <property type="match status" value="1"/>
</dbReference>